<dbReference type="eggNOG" id="ENOG502STXN">
    <property type="taxonomic scope" value="Eukaryota"/>
</dbReference>
<dbReference type="OMA" id="ETAIAMN"/>
<dbReference type="HOGENOM" id="CLU_1045904_0_0_1"/>
<comment type="caution">
    <text evidence="1">The sequence shown here is derived from an EMBL/GenBank/DDBJ whole genome shotgun (WGS) entry which is preliminary data.</text>
</comment>
<dbReference type="EMBL" id="AACS02000012">
    <property type="protein sequence ID" value="EAU86958.2"/>
    <property type="molecule type" value="Genomic_DNA"/>
</dbReference>
<dbReference type="InterPro" id="IPR011009">
    <property type="entry name" value="Kinase-like_dom_sf"/>
</dbReference>
<dbReference type="GeneID" id="6011407"/>
<dbReference type="Proteomes" id="UP000001861">
    <property type="component" value="Unassembled WGS sequence"/>
</dbReference>
<keyword evidence="2" id="KW-1185">Reference proteome</keyword>
<sequence length="266" mass="30459">MFDQIQGCRVWAARDRVGREVIIKMVSVGEKESDELKIYKRLNAPEARADPRNRTLPVIDYITYNGLGMVFLHQHRIAHRDVDIRNMVMNALYEICEGHDCVEIRDPSVVRYAYIDFEASAIFPVDADIGKIVMERERRFRTLHAGLESPESNPFADDIYVLIYVLQRWVRVVENVVPEIGVFFDEILSSYSSDLSAIEVLSKFRRIQAGLTPEQLRSPTPGRLWHQGTISVSSYNGYHPHVFVFAGKVKRHINNWGPVGNEPASS</sequence>
<dbReference type="AlphaFoldDB" id="A8NMC3"/>
<reference evidence="1 2" key="1">
    <citation type="journal article" date="2010" name="Proc. Natl. Acad. Sci. U.S.A.">
        <title>Insights into evolution of multicellular fungi from the assembled chromosomes of the mushroom Coprinopsis cinerea (Coprinus cinereus).</title>
        <authorList>
            <person name="Stajich J.E."/>
            <person name="Wilke S.K."/>
            <person name="Ahren D."/>
            <person name="Au C.H."/>
            <person name="Birren B.W."/>
            <person name="Borodovsky M."/>
            <person name="Burns C."/>
            <person name="Canback B."/>
            <person name="Casselton L.A."/>
            <person name="Cheng C.K."/>
            <person name="Deng J."/>
            <person name="Dietrich F.S."/>
            <person name="Fargo D.C."/>
            <person name="Farman M.L."/>
            <person name="Gathman A.C."/>
            <person name="Goldberg J."/>
            <person name="Guigo R."/>
            <person name="Hoegger P.J."/>
            <person name="Hooker J.B."/>
            <person name="Huggins A."/>
            <person name="James T.Y."/>
            <person name="Kamada T."/>
            <person name="Kilaru S."/>
            <person name="Kodira C."/>
            <person name="Kues U."/>
            <person name="Kupfer D."/>
            <person name="Kwan H.S."/>
            <person name="Lomsadze A."/>
            <person name="Li W."/>
            <person name="Lilly W.W."/>
            <person name="Ma L.J."/>
            <person name="Mackey A.J."/>
            <person name="Manning G."/>
            <person name="Martin F."/>
            <person name="Muraguchi H."/>
            <person name="Natvig D.O."/>
            <person name="Palmerini H."/>
            <person name="Ramesh M.A."/>
            <person name="Rehmeyer C.J."/>
            <person name="Roe B.A."/>
            <person name="Shenoy N."/>
            <person name="Stanke M."/>
            <person name="Ter-Hovhannisyan V."/>
            <person name="Tunlid A."/>
            <person name="Velagapudi R."/>
            <person name="Vision T.J."/>
            <person name="Zeng Q."/>
            <person name="Zolan M.E."/>
            <person name="Pukkila P.J."/>
        </authorList>
    </citation>
    <scope>NUCLEOTIDE SEQUENCE [LARGE SCALE GENOMIC DNA]</scope>
    <source>
        <strain evidence="2">Okayama-7 / 130 / ATCC MYA-4618 / FGSC 9003</strain>
    </source>
</reference>
<dbReference type="RefSeq" id="XP_001834888.2">
    <property type="nucleotide sequence ID" value="XM_001834836.2"/>
</dbReference>
<protein>
    <submittedName>
        <fullName evidence="1">Other/AgaK1 protein kinase</fullName>
    </submittedName>
</protein>
<name>A8NMC3_COPC7</name>
<dbReference type="InParanoid" id="A8NMC3"/>
<dbReference type="KEGG" id="cci:CC1G_09815"/>
<keyword evidence="1" id="KW-0808">Transferase</keyword>
<dbReference type="SUPFAM" id="SSF56112">
    <property type="entry name" value="Protein kinase-like (PK-like)"/>
    <property type="match status" value="1"/>
</dbReference>
<dbReference type="OrthoDB" id="3224178at2759"/>
<dbReference type="GO" id="GO:0016301">
    <property type="term" value="F:kinase activity"/>
    <property type="evidence" value="ECO:0007669"/>
    <property type="project" value="UniProtKB-KW"/>
</dbReference>
<organism evidence="1 2">
    <name type="scientific">Coprinopsis cinerea (strain Okayama-7 / 130 / ATCC MYA-4618 / FGSC 9003)</name>
    <name type="common">Inky cap fungus</name>
    <name type="synonym">Hormographiella aspergillata</name>
    <dbReference type="NCBI Taxonomy" id="240176"/>
    <lineage>
        <taxon>Eukaryota</taxon>
        <taxon>Fungi</taxon>
        <taxon>Dikarya</taxon>
        <taxon>Basidiomycota</taxon>
        <taxon>Agaricomycotina</taxon>
        <taxon>Agaricomycetes</taxon>
        <taxon>Agaricomycetidae</taxon>
        <taxon>Agaricales</taxon>
        <taxon>Agaricineae</taxon>
        <taxon>Psathyrellaceae</taxon>
        <taxon>Coprinopsis</taxon>
    </lineage>
</organism>
<proteinExistence type="predicted"/>
<gene>
    <name evidence="1" type="ORF">CC1G_09815</name>
</gene>
<dbReference type="VEuPathDB" id="FungiDB:CC1G_09815"/>
<accession>A8NMC3</accession>
<evidence type="ECO:0000313" key="1">
    <source>
        <dbReference type="EMBL" id="EAU86958.2"/>
    </source>
</evidence>
<keyword evidence="1" id="KW-0418">Kinase</keyword>
<evidence type="ECO:0000313" key="2">
    <source>
        <dbReference type="Proteomes" id="UP000001861"/>
    </source>
</evidence>